<proteinExistence type="predicted"/>
<dbReference type="AlphaFoldDB" id="A0A8R1EPH8"/>
<reference evidence="1" key="2">
    <citation type="submission" date="2022-06" db="UniProtKB">
        <authorList>
            <consortium name="EnsemblMetazoa"/>
        </authorList>
    </citation>
    <scope>IDENTIFICATION</scope>
    <source>
        <strain evidence="1">DF5081</strain>
    </source>
</reference>
<organism evidence="1 2">
    <name type="scientific">Caenorhabditis japonica</name>
    <dbReference type="NCBI Taxonomy" id="281687"/>
    <lineage>
        <taxon>Eukaryota</taxon>
        <taxon>Metazoa</taxon>
        <taxon>Ecdysozoa</taxon>
        <taxon>Nematoda</taxon>
        <taxon>Chromadorea</taxon>
        <taxon>Rhabditida</taxon>
        <taxon>Rhabditina</taxon>
        <taxon>Rhabditomorpha</taxon>
        <taxon>Rhabditoidea</taxon>
        <taxon>Rhabditidae</taxon>
        <taxon>Peloderinae</taxon>
        <taxon>Caenorhabditis</taxon>
    </lineage>
</organism>
<sequence length="185" mass="20874">MLADLQARHGQLADLIVGQDILPSLYRDTKTFLLPSGRRIEKTPLGVITHPIPSQKGYQHPDRWVDVRSGATAIDAVIHLIESVDENSITRELDNTYHRFHSLEVLGITPPSSIRENNLRKEEFMKAVKEKTTYENGRLAVPLLFNGREKELGDNRRLAMSRLGSSLTKLSKNGLLNVCHDLIQD</sequence>
<dbReference type="Proteomes" id="UP000005237">
    <property type="component" value="Unassembled WGS sequence"/>
</dbReference>
<reference evidence="2" key="1">
    <citation type="submission" date="2010-08" db="EMBL/GenBank/DDBJ databases">
        <authorList>
            <consortium name="Caenorhabditis japonica Sequencing Consortium"/>
            <person name="Wilson R.K."/>
        </authorList>
    </citation>
    <scope>NUCLEOTIDE SEQUENCE [LARGE SCALE GENOMIC DNA]</scope>
    <source>
        <strain evidence="2">DF5081</strain>
    </source>
</reference>
<accession>A0A8R1EPH8</accession>
<name>A0A8R1EPH8_CAEJA</name>
<evidence type="ECO:0000313" key="1">
    <source>
        <dbReference type="EnsemblMetazoa" id="CJA40822.1"/>
    </source>
</evidence>
<keyword evidence="2" id="KW-1185">Reference proteome</keyword>
<protein>
    <submittedName>
        <fullName evidence="1">Uncharacterized protein</fullName>
    </submittedName>
</protein>
<evidence type="ECO:0000313" key="2">
    <source>
        <dbReference type="Proteomes" id="UP000005237"/>
    </source>
</evidence>
<dbReference type="EnsemblMetazoa" id="CJA40822.1">
    <property type="protein sequence ID" value="CJA40822.1"/>
    <property type="gene ID" value="WBGene00216670"/>
</dbReference>